<dbReference type="InterPro" id="IPR006073">
    <property type="entry name" value="GTP-bd"/>
</dbReference>
<feature type="domain" description="G" evidence="3">
    <location>
        <begin position="52"/>
        <end position="136"/>
    </location>
</feature>
<evidence type="ECO:0000313" key="4">
    <source>
        <dbReference type="EMBL" id="GAA1415321.1"/>
    </source>
</evidence>
<evidence type="ECO:0000256" key="2">
    <source>
        <dbReference type="SAM" id="MobiDB-lite"/>
    </source>
</evidence>
<evidence type="ECO:0000259" key="3">
    <source>
        <dbReference type="Pfam" id="PF01926"/>
    </source>
</evidence>
<proteinExistence type="predicted"/>
<reference evidence="5" key="1">
    <citation type="journal article" date="2019" name="Int. J. Syst. Evol. Microbiol.">
        <title>The Global Catalogue of Microorganisms (GCM) 10K type strain sequencing project: providing services to taxonomists for standard genome sequencing and annotation.</title>
        <authorList>
            <consortium name="The Broad Institute Genomics Platform"/>
            <consortium name="The Broad Institute Genome Sequencing Center for Infectious Disease"/>
            <person name="Wu L."/>
            <person name="Ma J."/>
        </authorList>
    </citation>
    <scope>NUCLEOTIDE SEQUENCE [LARGE SCALE GENOMIC DNA]</scope>
    <source>
        <strain evidence="5">JCM 12393</strain>
    </source>
</reference>
<evidence type="ECO:0000256" key="1">
    <source>
        <dbReference type="SAM" id="Coils"/>
    </source>
</evidence>
<dbReference type="SUPFAM" id="SSF52540">
    <property type="entry name" value="P-loop containing nucleoside triphosphate hydrolases"/>
    <property type="match status" value="1"/>
</dbReference>
<accession>A0ABP4JBI6</accession>
<protein>
    <recommendedName>
        <fullName evidence="3">G domain-containing protein</fullName>
    </recommendedName>
</protein>
<feature type="coiled-coil region" evidence="1">
    <location>
        <begin position="276"/>
        <end position="303"/>
    </location>
</feature>
<feature type="region of interest" description="Disordered" evidence="2">
    <location>
        <begin position="398"/>
        <end position="429"/>
    </location>
</feature>
<dbReference type="RefSeq" id="WP_344345612.1">
    <property type="nucleotide sequence ID" value="NZ_BAAAKJ010000518.1"/>
</dbReference>
<keyword evidence="1" id="KW-0175">Coiled coil</keyword>
<dbReference type="Proteomes" id="UP001499863">
    <property type="component" value="Unassembled WGS sequence"/>
</dbReference>
<dbReference type="CDD" id="cd00882">
    <property type="entry name" value="Ras_like_GTPase"/>
    <property type="match status" value="1"/>
</dbReference>
<organism evidence="4 5">
    <name type="scientific">Kitasatospora putterlickiae</name>
    <dbReference type="NCBI Taxonomy" id="221725"/>
    <lineage>
        <taxon>Bacteria</taxon>
        <taxon>Bacillati</taxon>
        <taxon>Actinomycetota</taxon>
        <taxon>Actinomycetes</taxon>
        <taxon>Kitasatosporales</taxon>
        <taxon>Streptomycetaceae</taxon>
        <taxon>Kitasatospora</taxon>
    </lineage>
</organism>
<name>A0ABP4JBI6_9ACTN</name>
<evidence type="ECO:0000313" key="5">
    <source>
        <dbReference type="Proteomes" id="UP001499863"/>
    </source>
</evidence>
<comment type="caution">
    <text evidence="4">The sequence shown here is derived from an EMBL/GenBank/DDBJ whole genome shotgun (WGS) entry which is preliminary data.</text>
</comment>
<dbReference type="Gene3D" id="3.40.50.300">
    <property type="entry name" value="P-loop containing nucleotide triphosphate hydrolases"/>
    <property type="match status" value="1"/>
</dbReference>
<keyword evidence="5" id="KW-1185">Reference proteome</keyword>
<dbReference type="EMBL" id="BAAAKJ010000518">
    <property type="protein sequence ID" value="GAA1415321.1"/>
    <property type="molecule type" value="Genomic_DNA"/>
</dbReference>
<sequence>MSEFTTPAEPDTEDPDEWTGRVRAAVRTVAGDGFTDGITALWNRFEHGPDVRVTVYGPYDAGKSSLIRRLLAEDGTEAPAWLTVSARRETFTVDHVRSAGLEYADTPGIAGGNEEHRAAADNALSLTDALLVVLPPQLATTDAGHLRDVATGALFGPAASRLFPRGALRLVVGRMDEAGVDPRDDPDAYRGLCAHKRKELATLLARGADDQGRDDLPIHLVAADPYGFALFAATSDAGAEGAGGDWDGIAELRSGLAGLAGRRAELRPAAEVRLWSRIATRTLDEAERERAAAAEAAGEARRELAQLDAVVVELDGLVAAAAAELRAAVHELLNSAVDTLHGADLDHVRAQAERGLGDALTAWSARWGGELDRLVRQTDGELATRARRAAATAFHGFVGSLGEPPADRPASPAGNGESGESEEQALGRALRAMSGSVREVVRSLYQSHLEKDLGMPLDRARLELGHVERLIGDQRKLRHYYGSGIGFADGRQTAAARTALQRMKIFETVLPSMLELGELAFQEIRGRRLEDQESRRRTALRGKLDETAGAIVDRILTAGEDQPDFGWNRAVVEVREGLEALARPLRSLAGVLEARQATLAAGGAELTALLAQAPARRADAG</sequence>
<dbReference type="Pfam" id="PF01926">
    <property type="entry name" value="MMR_HSR1"/>
    <property type="match status" value="1"/>
</dbReference>
<gene>
    <name evidence="4" type="ORF">GCM10009639_69340</name>
</gene>
<dbReference type="InterPro" id="IPR027417">
    <property type="entry name" value="P-loop_NTPase"/>
</dbReference>